<dbReference type="AlphaFoldDB" id="A0A3G9GGK1"/>
<dbReference type="KEGG" id="amah:DLM_1016"/>
<evidence type="ECO:0000313" key="3">
    <source>
        <dbReference type="Proteomes" id="UP000198290"/>
    </source>
</evidence>
<dbReference type="EMBL" id="AP018823">
    <property type="protein sequence ID" value="BBF84656.1"/>
    <property type="molecule type" value="Genomic_DNA"/>
</dbReference>
<protein>
    <submittedName>
        <fullName evidence="2">Uncharacterized protein</fullName>
    </submittedName>
</protein>
<feature type="region of interest" description="Disordered" evidence="1">
    <location>
        <begin position="65"/>
        <end position="89"/>
    </location>
</feature>
<gene>
    <name evidence="2" type="ORF">DLM_1016</name>
</gene>
<organism evidence="2 3">
    <name type="scientific">Aquitalea magnusonii</name>
    <dbReference type="NCBI Taxonomy" id="332411"/>
    <lineage>
        <taxon>Bacteria</taxon>
        <taxon>Pseudomonadati</taxon>
        <taxon>Pseudomonadota</taxon>
        <taxon>Betaproteobacteria</taxon>
        <taxon>Neisseriales</taxon>
        <taxon>Chromobacteriaceae</taxon>
        <taxon>Aquitalea</taxon>
    </lineage>
</organism>
<name>A0A3G9GGK1_9NEIS</name>
<sequence length="89" mass="9559">MPHGCGTPAGRQWKNGNAHCEIAEGAVKPLAARSGWVAFRHFVYFCGKVVILGIYHAVHADGQRVCPSTPTPSRERPCSAASSYMPLPP</sequence>
<evidence type="ECO:0000313" key="2">
    <source>
        <dbReference type="EMBL" id="BBF84656.1"/>
    </source>
</evidence>
<dbReference type="Proteomes" id="UP000198290">
    <property type="component" value="Chromosome"/>
</dbReference>
<reference evidence="2 3" key="2">
    <citation type="journal article" date="2017" name="Genome Announc.">
        <title>Draft genome sequence of Aquitalea magnusonii strain H3, a plant growth-promoting bacterium of duckweed Lemna minor.</title>
        <authorList>
            <person name="Ishizawa H."/>
            <person name="Kuroda M."/>
            <person name="Ike M."/>
        </authorList>
    </citation>
    <scope>NUCLEOTIDE SEQUENCE [LARGE SCALE GENOMIC DNA]</scope>
    <source>
        <strain evidence="2 3">H3</strain>
    </source>
</reference>
<evidence type="ECO:0000256" key="1">
    <source>
        <dbReference type="SAM" id="MobiDB-lite"/>
    </source>
</evidence>
<accession>A0A3G9GGK1</accession>
<keyword evidence="3" id="KW-1185">Reference proteome</keyword>
<reference evidence="3" key="3">
    <citation type="journal article" date="2017" name="Plant Physiol. Biochem.">
        <title>Differential oxidative and antioxidative response of duckweed Lemna minor toward plant growth promoting/inhibiting bacteria.</title>
        <authorList>
            <person name="Ishizawa H."/>
            <person name="Kuroda M."/>
            <person name="Morikawa M."/>
            <person name="Ike M."/>
        </authorList>
    </citation>
    <scope>NUCLEOTIDE SEQUENCE [LARGE SCALE GENOMIC DNA]</scope>
    <source>
        <strain evidence="3">H3</strain>
    </source>
</reference>
<proteinExistence type="predicted"/>
<reference evidence="3" key="1">
    <citation type="journal article" date="2017" name="Biotechnol. Biofuels">
        <title>Evaluation of environmental bacterial communities as a factor affecting the growth of duckweed Lemna minor.</title>
        <authorList>
            <person name="Ishizawa H."/>
            <person name="Kuroda M."/>
            <person name="Morikawa M."/>
            <person name="Ike M."/>
        </authorList>
    </citation>
    <scope>NUCLEOTIDE SEQUENCE [LARGE SCALE GENOMIC DNA]</scope>
    <source>
        <strain evidence="3">H3</strain>
    </source>
</reference>